<reference evidence="15 16" key="1">
    <citation type="submission" date="2016-06" db="EMBL/GenBank/DDBJ databases">
        <title>Draft genome sequence of Flavobacterium succinicans strain DD5b.</title>
        <authorList>
            <person name="Poehlein A."/>
            <person name="Daniel R."/>
            <person name="Simeonova D.D."/>
        </authorList>
    </citation>
    <scope>NUCLEOTIDE SEQUENCE [LARGE SCALE GENOMIC DNA]</scope>
    <source>
        <strain evidence="15 16">DD5b</strain>
    </source>
</reference>
<name>A0A199XTP3_9FLAO</name>
<dbReference type="GO" id="GO:0016887">
    <property type="term" value="F:ATP hydrolysis activity"/>
    <property type="evidence" value="ECO:0007669"/>
    <property type="project" value="InterPro"/>
</dbReference>
<keyword evidence="6 15" id="KW-0067">ATP-binding</keyword>
<evidence type="ECO:0000256" key="3">
    <source>
        <dbReference type="ARBA" id="ARBA00022475"/>
    </source>
</evidence>
<dbReference type="Pfam" id="PF00005">
    <property type="entry name" value="ABC_tran"/>
    <property type="match status" value="1"/>
</dbReference>
<evidence type="ECO:0000259" key="14">
    <source>
        <dbReference type="PROSITE" id="PS50990"/>
    </source>
</evidence>
<feature type="domain" description="ABC transporter" evidence="12">
    <location>
        <begin position="489"/>
        <end position="723"/>
    </location>
</feature>
<dbReference type="InterPro" id="IPR036640">
    <property type="entry name" value="ABC1_TM_sf"/>
</dbReference>
<dbReference type="GO" id="GO:0140359">
    <property type="term" value="F:ABC-type transporter activity"/>
    <property type="evidence" value="ECO:0007669"/>
    <property type="project" value="InterPro"/>
</dbReference>
<keyword evidence="10" id="KW-0080">Bacteriocin transport</keyword>
<dbReference type="FunFam" id="3.40.50.300:FF:000299">
    <property type="entry name" value="ABC transporter ATP-binding protein/permease"/>
    <property type="match status" value="1"/>
</dbReference>
<evidence type="ECO:0000259" key="13">
    <source>
        <dbReference type="PROSITE" id="PS50929"/>
    </source>
</evidence>
<feature type="transmembrane region" description="Helical" evidence="11">
    <location>
        <begin position="209"/>
        <end position="230"/>
    </location>
</feature>
<evidence type="ECO:0000256" key="9">
    <source>
        <dbReference type="ARBA" id="ARBA00023136"/>
    </source>
</evidence>
<dbReference type="InterPro" id="IPR005074">
    <property type="entry name" value="Peptidase_C39"/>
</dbReference>
<sequence length="731" mass="83590">MFKFPNYRQLDGKDCGPTCIQIIAKYYGKFISLQEIRELSAISKEGLSLYELGLTAERLGLKSLPIKATLANLLTKIPLPCIAHWGNKHYIVIYKTDKKYIYVSDPLLGLVKYTREEFLKRWVGIGNEESEKGILLLLEPTDKFNDIKPTTNPSKLYAFNYFMSHLKPYKKQTTQLLLTMFVLTLIQAALPFITQSIVDTGITSKDYNFITLLLVANVVLVISVSLGNWIRQSINIHISSRIKISILSNYIIKLLKLPLAYFENKLVGDILQRALDYDRMENFIMNSAFSIILAFFNLLVFGVILFVYQPILLLVFILGAVLYITWTLFFWNIRKKMDFEFFALMSKNNSHWIELLTHIEEIKNNNYEQGKRWSWEKVQVKLYHINLRILKINQIDAVGSNLINTLSDIALTFLTVYFVIEGEITLGMMIAVQYILGQLKSPLSAIIQFISSYQSAFISFTRINESTSIPEEQLEENIYHRALPETKSLTLKKVYFAYNNTAKSTLNNINLTIPQGKITAIVGASGSGKSTLLKILSRLYKPTSGDYFIGNTNMSSVDLTLWREKLGVVNQNSDVFKETIKENIILGSEYEIDKFYEVIKRVNLLDEIESMPAGFNTLMGENGRGLSEGQKQRIMIARALYKNPDYLFLDEATNSLDSINESILVKNLNEIFEGKTVVIVAHRLATIKNADNIIVLDKGEIVEIGNEKELLSRKGFYYRLIKNQIILESNE</sequence>
<comment type="subcellular location">
    <subcellularLocation>
        <location evidence="1">Cell membrane</location>
        <topology evidence="1">Multi-pass membrane protein</topology>
    </subcellularLocation>
</comment>
<dbReference type="PROSITE" id="PS50893">
    <property type="entry name" value="ABC_TRANSPORTER_2"/>
    <property type="match status" value="1"/>
</dbReference>
<dbReference type="AlphaFoldDB" id="A0A199XTP3"/>
<dbReference type="SMART" id="SM00382">
    <property type="entry name" value="AAA"/>
    <property type="match status" value="1"/>
</dbReference>
<dbReference type="SUPFAM" id="SSF52540">
    <property type="entry name" value="P-loop containing nucleoside triphosphate hydrolases"/>
    <property type="match status" value="1"/>
</dbReference>
<evidence type="ECO:0000256" key="6">
    <source>
        <dbReference type="ARBA" id="ARBA00022840"/>
    </source>
</evidence>
<accession>A0A199XTP3</accession>
<dbReference type="GO" id="GO:0015031">
    <property type="term" value="P:protein transport"/>
    <property type="evidence" value="ECO:0007669"/>
    <property type="project" value="UniProtKB-KW"/>
</dbReference>
<evidence type="ECO:0000313" key="15">
    <source>
        <dbReference type="EMBL" id="OAZ04689.1"/>
    </source>
</evidence>
<dbReference type="PATRIC" id="fig|29536.5.peg.561"/>
<feature type="domain" description="ABC transmembrane type-1" evidence="13">
    <location>
        <begin position="176"/>
        <end position="455"/>
    </location>
</feature>
<feature type="transmembrane region" description="Helical" evidence="11">
    <location>
        <begin position="409"/>
        <end position="436"/>
    </location>
</feature>
<dbReference type="Pfam" id="PF03412">
    <property type="entry name" value="Peptidase_C39"/>
    <property type="match status" value="1"/>
</dbReference>
<protein>
    <submittedName>
        <fullName evidence="15">Toxin RTX-I translocation ATP-binding protein</fullName>
    </submittedName>
</protein>
<evidence type="ECO:0000256" key="2">
    <source>
        <dbReference type="ARBA" id="ARBA00022448"/>
    </source>
</evidence>
<feature type="transmembrane region" description="Helical" evidence="11">
    <location>
        <begin position="176"/>
        <end position="197"/>
    </location>
</feature>
<keyword evidence="7" id="KW-0653">Protein transport</keyword>
<feature type="domain" description="Peptidase C39" evidence="14">
    <location>
        <begin position="9"/>
        <end position="129"/>
    </location>
</feature>
<evidence type="ECO:0000256" key="7">
    <source>
        <dbReference type="ARBA" id="ARBA00022927"/>
    </source>
</evidence>
<dbReference type="OrthoDB" id="9760358at2"/>
<dbReference type="Gene3D" id="1.20.1560.10">
    <property type="entry name" value="ABC transporter type 1, transmembrane domain"/>
    <property type="match status" value="1"/>
</dbReference>
<dbReference type="PANTHER" id="PTHR24221">
    <property type="entry name" value="ATP-BINDING CASSETTE SUB-FAMILY B"/>
    <property type="match status" value="1"/>
</dbReference>
<dbReference type="CDD" id="cd18571">
    <property type="entry name" value="ABC_6TM_peptidase_like"/>
    <property type="match status" value="1"/>
</dbReference>
<dbReference type="Pfam" id="PF00664">
    <property type="entry name" value="ABC_membrane"/>
    <property type="match status" value="1"/>
</dbReference>
<dbReference type="PROSITE" id="PS50929">
    <property type="entry name" value="ABC_TM1F"/>
    <property type="match status" value="1"/>
</dbReference>
<keyword evidence="2" id="KW-0813">Transport</keyword>
<evidence type="ECO:0000256" key="1">
    <source>
        <dbReference type="ARBA" id="ARBA00004651"/>
    </source>
</evidence>
<feature type="transmembrane region" description="Helical" evidence="11">
    <location>
        <begin position="311"/>
        <end position="331"/>
    </location>
</feature>
<dbReference type="Proteomes" id="UP000093807">
    <property type="component" value="Unassembled WGS sequence"/>
</dbReference>
<dbReference type="CDD" id="cd02418">
    <property type="entry name" value="Peptidase_C39B"/>
    <property type="match status" value="1"/>
</dbReference>
<dbReference type="InterPro" id="IPR027417">
    <property type="entry name" value="P-loop_NTPase"/>
</dbReference>
<keyword evidence="16" id="KW-1185">Reference proteome</keyword>
<keyword evidence="8 11" id="KW-1133">Transmembrane helix</keyword>
<evidence type="ECO:0000256" key="5">
    <source>
        <dbReference type="ARBA" id="ARBA00022741"/>
    </source>
</evidence>
<evidence type="ECO:0000256" key="10">
    <source>
        <dbReference type="ARBA" id="ARBA00043264"/>
    </source>
</evidence>
<dbReference type="GO" id="GO:0005886">
    <property type="term" value="C:plasma membrane"/>
    <property type="evidence" value="ECO:0007669"/>
    <property type="project" value="UniProtKB-SubCell"/>
</dbReference>
<proteinExistence type="predicted"/>
<evidence type="ECO:0000259" key="12">
    <source>
        <dbReference type="PROSITE" id="PS50893"/>
    </source>
</evidence>
<dbReference type="GO" id="GO:0006508">
    <property type="term" value="P:proteolysis"/>
    <property type="evidence" value="ECO:0007669"/>
    <property type="project" value="InterPro"/>
</dbReference>
<dbReference type="GO" id="GO:0008233">
    <property type="term" value="F:peptidase activity"/>
    <property type="evidence" value="ECO:0007669"/>
    <property type="project" value="InterPro"/>
</dbReference>
<dbReference type="GO" id="GO:0034040">
    <property type="term" value="F:ATPase-coupled lipid transmembrane transporter activity"/>
    <property type="evidence" value="ECO:0007669"/>
    <property type="project" value="TreeGrafter"/>
</dbReference>
<dbReference type="InterPro" id="IPR039421">
    <property type="entry name" value="Type_1_exporter"/>
</dbReference>
<dbReference type="EMBL" id="JMTM01000017">
    <property type="protein sequence ID" value="OAZ04689.1"/>
    <property type="molecule type" value="Genomic_DNA"/>
</dbReference>
<keyword evidence="3" id="KW-1003">Cell membrane</keyword>
<organism evidence="15 16">
    <name type="scientific">Flavobacterium succinicans</name>
    <dbReference type="NCBI Taxonomy" id="29536"/>
    <lineage>
        <taxon>Bacteria</taxon>
        <taxon>Pseudomonadati</taxon>
        <taxon>Bacteroidota</taxon>
        <taxon>Flavobacteriia</taxon>
        <taxon>Flavobacteriales</taxon>
        <taxon>Flavobacteriaceae</taxon>
        <taxon>Flavobacterium</taxon>
    </lineage>
</organism>
<keyword evidence="5" id="KW-0547">Nucleotide-binding</keyword>
<evidence type="ECO:0000313" key="16">
    <source>
        <dbReference type="Proteomes" id="UP000093807"/>
    </source>
</evidence>
<dbReference type="RefSeq" id="WP_064714415.1">
    <property type="nucleotide sequence ID" value="NZ_JMTM01000017.1"/>
</dbReference>
<dbReference type="Gene3D" id="3.40.50.300">
    <property type="entry name" value="P-loop containing nucleotide triphosphate hydrolases"/>
    <property type="match status" value="1"/>
</dbReference>
<feature type="transmembrane region" description="Helical" evidence="11">
    <location>
        <begin position="283"/>
        <end position="305"/>
    </location>
</feature>
<evidence type="ECO:0000256" key="4">
    <source>
        <dbReference type="ARBA" id="ARBA00022692"/>
    </source>
</evidence>
<gene>
    <name evidence="15" type="primary">apxIB_1</name>
    <name evidence="15" type="ORF">FLB_05360</name>
</gene>
<dbReference type="InterPro" id="IPR011527">
    <property type="entry name" value="ABC1_TM_dom"/>
</dbReference>
<dbReference type="InterPro" id="IPR003439">
    <property type="entry name" value="ABC_transporter-like_ATP-bd"/>
</dbReference>
<evidence type="ECO:0000256" key="8">
    <source>
        <dbReference type="ARBA" id="ARBA00022989"/>
    </source>
</evidence>
<dbReference type="GO" id="GO:0005524">
    <property type="term" value="F:ATP binding"/>
    <property type="evidence" value="ECO:0007669"/>
    <property type="project" value="UniProtKB-KW"/>
</dbReference>
<dbReference type="InterPro" id="IPR003593">
    <property type="entry name" value="AAA+_ATPase"/>
</dbReference>
<evidence type="ECO:0000256" key="11">
    <source>
        <dbReference type="SAM" id="Phobius"/>
    </source>
</evidence>
<comment type="caution">
    <text evidence="15">The sequence shown here is derived from an EMBL/GenBank/DDBJ whole genome shotgun (WGS) entry which is preliminary data.</text>
</comment>
<keyword evidence="9 11" id="KW-0472">Membrane</keyword>
<keyword evidence="4 11" id="KW-0812">Transmembrane</keyword>
<dbReference type="PANTHER" id="PTHR24221:SF654">
    <property type="entry name" value="ATP-BINDING CASSETTE SUB-FAMILY B MEMBER 6"/>
    <property type="match status" value="1"/>
</dbReference>
<dbReference type="PROSITE" id="PS50990">
    <property type="entry name" value="PEPTIDASE_C39"/>
    <property type="match status" value="1"/>
</dbReference>
<dbReference type="SUPFAM" id="SSF90123">
    <property type="entry name" value="ABC transporter transmembrane region"/>
    <property type="match status" value="1"/>
</dbReference>
<dbReference type="Gene3D" id="3.90.70.10">
    <property type="entry name" value="Cysteine proteinases"/>
    <property type="match status" value="1"/>
</dbReference>
<dbReference type="GO" id="GO:0043213">
    <property type="term" value="P:bacteriocin transport"/>
    <property type="evidence" value="ECO:0007669"/>
    <property type="project" value="UniProtKB-KW"/>
</dbReference>